<dbReference type="PANTHER" id="PTHR43377">
    <property type="entry name" value="BILIVERDIN REDUCTASE A"/>
    <property type="match status" value="1"/>
</dbReference>
<keyword evidence="4" id="KW-1185">Reference proteome</keyword>
<feature type="domain" description="Gfo/Idh/MocA-like oxidoreductase N-terminal" evidence="1">
    <location>
        <begin position="10"/>
        <end position="126"/>
    </location>
</feature>
<dbReference type="SUPFAM" id="SSF51735">
    <property type="entry name" value="NAD(P)-binding Rossmann-fold domains"/>
    <property type="match status" value="1"/>
</dbReference>
<evidence type="ECO:0000313" key="3">
    <source>
        <dbReference type="EMBL" id="MDI3419575.1"/>
    </source>
</evidence>
<organism evidence="3 4">
    <name type="scientific">Streptomyces luteolus</name>
    <dbReference type="NCBI Taxonomy" id="3043615"/>
    <lineage>
        <taxon>Bacteria</taxon>
        <taxon>Bacillati</taxon>
        <taxon>Actinomycetota</taxon>
        <taxon>Actinomycetes</taxon>
        <taxon>Kitasatosporales</taxon>
        <taxon>Streptomycetaceae</taxon>
        <taxon>Streptomyces</taxon>
    </lineage>
</organism>
<dbReference type="Pfam" id="PF21390">
    <property type="entry name" value="Irp3-like_C"/>
    <property type="match status" value="1"/>
</dbReference>
<dbReference type="Pfam" id="PF01408">
    <property type="entry name" value="GFO_IDH_MocA"/>
    <property type="match status" value="1"/>
</dbReference>
<dbReference type="RefSeq" id="WP_282535486.1">
    <property type="nucleotide sequence ID" value="NZ_JASCIS010000011.1"/>
</dbReference>
<dbReference type="InterPro" id="IPR036291">
    <property type="entry name" value="NAD(P)-bd_dom_sf"/>
</dbReference>
<dbReference type="EMBL" id="JASCIS010000011">
    <property type="protein sequence ID" value="MDI3419575.1"/>
    <property type="molecule type" value="Genomic_DNA"/>
</dbReference>
<sequence>MSAPAAGPLRTVVCGAVFGGFYLQAVRAAAPRFELAGVLANGSARSRARAAEFGVPYYTAVDQLPDDIDVSCVVVRSAVAGGPGADLAGALLARRIHVLQEQPAHPGEVAECLRLARRHGVRYQLNSFYSYVEPVRRFLACARELRARRSCRYLDAACSSQVLFPLLDIIGRTLGGFGPWVFADPPPVAEVYAATGAPVPFRLLHGMVAGVPVTLSVQNQLDSVDPDNHAHLLHRVTLGTDAGTLTLADTHGPVLWTPRLHVNRDRGGALALEGPGTERLDQPTTSVIGAEPPRSFRHTFTETWPAGVDRALTELREAVLDGRHQSPYGQRALTVSQMWLDLTTRLGRPELIRATESPALWPADLTAEAAR</sequence>
<protein>
    <submittedName>
        <fullName evidence="3">Gfo/Idh/MocA family oxidoreductase</fullName>
    </submittedName>
</protein>
<evidence type="ECO:0000259" key="1">
    <source>
        <dbReference type="Pfam" id="PF01408"/>
    </source>
</evidence>
<dbReference type="Gene3D" id="3.30.360.10">
    <property type="entry name" value="Dihydrodipicolinate Reductase, domain 2"/>
    <property type="match status" value="1"/>
</dbReference>
<evidence type="ECO:0000313" key="4">
    <source>
        <dbReference type="Proteomes" id="UP001237105"/>
    </source>
</evidence>
<feature type="domain" description="Thiazolinyl imine reductase-like C-terminal" evidence="2">
    <location>
        <begin position="152"/>
        <end position="257"/>
    </location>
</feature>
<dbReference type="Gene3D" id="3.40.50.720">
    <property type="entry name" value="NAD(P)-binding Rossmann-like Domain"/>
    <property type="match status" value="1"/>
</dbReference>
<dbReference type="PANTHER" id="PTHR43377:SF1">
    <property type="entry name" value="BILIVERDIN REDUCTASE A"/>
    <property type="match status" value="1"/>
</dbReference>
<name>A0ABT6SWH9_9ACTN</name>
<dbReference type="InterPro" id="IPR000683">
    <property type="entry name" value="Gfo/Idh/MocA-like_OxRdtase_N"/>
</dbReference>
<proteinExistence type="predicted"/>
<dbReference type="PIRSF" id="PIRSF017494">
    <property type="entry name" value="Thiaz_red"/>
    <property type="match status" value="1"/>
</dbReference>
<dbReference type="NCBIfam" id="TIGR01761">
    <property type="entry name" value="thiaz-red"/>
    <property type="match status" value="1"/>
</dbReference>
<evidence type="ECO:0000259" key="2">
    <source>
        <dbReference type="Pfam" id="PF21390"/>
    </source>
</evidence>
<accession>A0ABT6SWH9</accession>
<dbReference type="InterPro" id="IPR051450">
    <property type="entry name" value="Gfo/Idh/MocA_Oxidoreductases"/>
</dbReference>
<comment type="caution">
    <text evidence="3">The sequence shown here is derived from an EMBL/GenBank/DDBJ whole genome shotgun (WGS) entry which is preliminary data.</text>
</comment>
<dbReference type="Proteomes" id="UP001237105">
    <property type="component" value="Unassembled WGS sequence"/>
</dbReference>
<reference evidence="3 4" key="1">
    <citation type="submission" date="2023-05" db="EMBL/GenBank/DDBJ databases">
        <title>Draft genome sequence of Streptomyces sp. B-S-A12 isolated from a cave soil in Thailand.</title>
        <authorList>
            <person name="Chamroensaksri N."/>
            <person name="Muangham S."/>
        </authorList>
    </citation>
    <scope>NUCLEOTIDE SEQUENCE [LARGE SCALE GENOMIC DNA]</scope>
    <source>
        <strain evidence="3 4">B-S-A12</strain>
    </source>
</reference>
<dbReference type="InterPro" id="IPR010091">
    <property type="entry name" value="Thiazolinyl_imide_reductase"/>
</dbReference>
<gene>
    <name evidence="3" type="ORF">QIT00_13565</name>
</gene>
<dbReference type="InterPro" id="IPR048655">
    <property type="entry name" value="Irp3-like_C"/>
</dbReference>